<name>A9D5X3_9GAMM</name>
<gene>
    <name evidence="1" type="ORF">KT99_17316</name>
</gene>
<dbReference type="STRING" id="314608.KT99_17316"/>
<dbReference type="EMBL" id="ABIC01000011">
    <property type="protein sequence ID" value="EDQ01277.1"/>
    <property type="molecule type" value="Genomic_DNA"/>
</dbReference>
<evidence type="ECO:0000313" key="2">
    <source>
        <dbReference type="Proteomes" id="UP000005839"/>
    </source>
</evidence>
<reference evidence="1 2" key="1">
    <citation type="submission" date="2007-10" db="EMBL/GenBank/DDBJ databases">
        <authorList>
            <person name="Yayanos A."/>
            <person name="Ferriera S."/>
            <person name="Johnson J."/>
            <person name="Kravitz S."/>
            <person name="Halpern A."/>
            <person name="Remington K."/>
            <person name="Beeson K."/>
            <person name="Tran B."/>
            <person name="Rogers Y.-H."/>
            <person name="Friedman R."/>
            <person name="Venter J.C."/>
        </authorList>
    </citation>
    <scope>NUCLEOTIDE SEQUENCE [LARGE SCALE GENOMIC DNA]</scope>
    <source>
        <strain evidence="1 2">KT99</strain>
    </source>
</reference>
<accession>A9D5X3</accession>
<dbReference type="Proteomes" id="UP000005839">
    <property type="component" value="Unassembled WGS sequence"/>
</dbReference>
<dbReference type="AlphaFoldDB" id="A9D5X3"/>
<evidence type="ECO:0000313" key="1">
    <source>
        <dbReference type="EMBL" id="EDQ01277.1"/>
    </source>
</evidence>
<sequence>MEVKRGASLSLFTGKGQACSLIDLGMNIYQAHSRLISIFILLGGSNQANGTVLVHHMAIKYELISYLRYALQSLNYILLLDDRNMSSMFAAHRFDVMVVLDKDSIESAFKQINFTDFAYADYRHKQNIGIFYGLSKLSANTKVNAELSRVLLDMSQSGRITQIYQDDKLEAPLRLF</sequence>
<protein>
    <recommendedName>
        <fullName evidence="3">Solute-binding protein family 3/N-terminal domain-containing protein</fullName>
    </recommendedName>
</protein>
<keyword evidence="2" id="KW-1185">Reference proteome</keyword>
<evidence type="ECO:0008006" key="3">
    <source>
        <dbReference type="Google" id="ProtNLM"/>
    </source>
</evidence>
<organism evidence="1 2">
    <name type="scientific">Shewanella benthica KT99</name>
    <dbReference type="NCBI Taxonomy" id="314608"/>
    <lineage>
        <taxon>Bacteria</taxon>
        <taxon>Pseudomonadati</taxon>
        <taxon>Pseudomonadota</taxon>
        <taxon>Gammaproteobacteria</taxon>
        <taxon>Alteromonadales</taxon>
        <taxon>Shewanellaceae</taxon>
        <taxon>Shewanella</taxon>
    </lineage>
</organism>
<comment type="caution">
    <text evidence="1">The sequence shown here is derived from an EMBL/GenBank/DDBJ whole genome shotgun (WGS) entry which is preliminary data.</text>
</comment>
<proteinExistence type="predicted"/>